<evidence type="ECO:0000256" key="1">
    <source>
        <dbReference type="PROSITE-ProRule" id="PRU00325"/>
    </source>
</evidence>
<name>A0A553USF6_9DEIO</name>
<keyword evidence="1" id="KW-0863">Zinc-finger</keyword>
<evidence type="ECO:0000313" key="4">
    <source>
        <dbReference type="Proteomes" id="UP000316092"/>
    </source>
</evidence>
<dbReference type="PROSITE" id="PS50966">
    <property type="entry name" value="ZF_SWIM"/>
    <property type="match status" value="1"/>
</dbReference>
<feature type="domain" description="SWIM-type" evidence="2">
    <location>
        <begin position="59"/>
        <end position="96"/>
    </location>
</feature>
<gene>
    <name evidence="3" type="ORF">FNU79_12510</name>
</gene>
<sequence length="606" mass="67364">MPAAAPQLPPLNAAAVQTWSGVGEVKKGRSYVRHLDDLTAEPLETGWQLSGTAYGTETYQVSAVLCGGKVTKADCSCPVGRRGGCKHVAALLTRFSESKADFQQLRALAVVLKPLSAEQLRGVIGQLLRAAPELRFLLEQMTGPAAPITAQPLSVAALFMQLKREASRQRGDYYNDGLDTSDLDSVLDEADVLWEDQPEQALAIYLEMMEQIDAAMCGWAEPYGEPFGDALGGSLEGILSLVSEQKLPEAARHQAVDFVLKLRSLWPLAHSDELADFAAELLPAEYKTLVSRLQRVHDKSPPSGYDQGLYAKALLHLIPAAQQTPAQREALLISKGDDAQVAEYFLASASNEIQRRKLIDYFNRTKPHAPLEPLFSLFEHHAAEDILEQILTFRLNQPRMAGRLTPEHHWLLSRYAATQRREKAFELAFDGLLESAALQWERLAQSVSLDWAKDWQKALKAFEQRPNLRGLGNAQLLRLLLEGDHDLSEAEEYDRLHQGRYAEFVVLSHLPGVGIGTLTSRVREDLAQRLGEVPQYRARAAEIRLQLAAELIAKRGRDQYEQAAEQLQFLPELLGKAQAKARITDLALANKNLRSLQEELQKAKLL</sequence>
<dbReference type="RefSeq" id="WP_143721159.1">
    <property type="nucleotide sequence ID" value="NZ_VKDB01000014.1"/>
</dbReference>
<reference evidence="3 4" key="1">
    <citation type="submission" date="2019-07" db="EMBL/GenBank/DDBJ databases">
        <title>Deinococcus detaillus sp. nov., isolated from humus soil in Antarctica.</title>
        <authorList>
            <person name="Zhang K."/>
        </authorList>
    </citation>
    <scope>NUCLEOTIDE SEQUENCE [LARGE SCALE GENOMIC DNA]</scope>
    <source>
        <strain evidence="3 4">H1</strain>
    </source>
</reference>
<accession>A0A553USF6</accession>
<dbReference type="Proteomes" id="UP000316092">
    <property type="component" value="Unassembled WGS sequence"/>
</dbReference>
<dbReference type="Pfam" id="PF04434">
    <property type="entry name" value="SWIM"/>
    <property type="match status" value="1"/>
</dbReference>
<dbReference type="AlphaFoldDB" id="A0A553USF6"/>
<dbReference type="EMBL" id="VKDB01000014">
    <property type="protein sequence ID" value="TSA83146.1"/>
    <property type="molecule type" value="Genomic_DNA"/>
</dbReference>
<evidence type="ECO:0000259" key="2">
    <source>
        <dbReference type="PROSITE" id="PS50966"/>
    </source>
</evidence>
<proteinExistence type="predicted"/>
<protein>
    <recommendedName>
        <fullName evidence="2">SWIM-type domain-containing protein</fullName>
    </recommendedName>
</protein>
<evidence type="ECO:0000313" key="3">
    <source>
        <dbReference type="EMBL" id="TSA83146.1"/>
    </source>
</evidence>
<organism evidence="3 4">
    <name type="scientific">Deinococcus detaillensis</name>
    <dbReference type="NCBI Taxonomy" id="2592048"/>
    <lineage>
        <taxon>Bacteria</taxon>
        <taxon>Thermotogati</taxon>
        <taxon>Deinococcota</taxon>
        <taxon>Deinococci</taxon>
        <taxon>Deinococcales</taxon>
        <taxon>Deinococcaceae</taxon>
        <taxon>Deinococcus</taxon>
    </lineage>
</organism>
<dbReference type="InterPro" id="IPR007527">
    <property type="entry name" value="Znf_SWIM"/>
</dbReference>
<comment type="caution">
    <text evidence="3">The sequence shown here is derived from an EMBL/GenBank/DDBJ whole genome shotgun (WGS) entry which is preliminary data.</text>
</comment>
<dbReference type="OrthoDB" id="53693at2"/>
<dbReference type="GO" id="GO:0008270">
    <property type="term" value="F:zinc ion binding"/>
    <property type="evidence" value="ECO:0007669"/>
    <property type="project" value="UniProtKB-KW"/>
</dbReference>
<keyword evidence="4" id="KW-1185">Reference proteome</keyword>
<keyword evidence="1" id="KW-0862">Zinc</keyword>
<keyword evidence="1" id="KW-0479">Metal-binding</keyword>